<evidence type="ECO:0000256" key="5">
    <source>
        <dbReference type="ARBA" id="ARBA00023239"/>
    </source>
</evidence>
<comment type="caution">
    <text evidence="9">The sequence shown here is derived from an EMBL/GenBank/DDBJ whole genome shotgun (WGS) entry which is preliminary data.</text>
</comment>
<dbReference type="InterPro" id="IPR003770">
    <property type="entry name" value="MLTG-like"/>
</dbReference>
<feature type="compositionally biased region" description="Basic residues" evidence="8">
    <location>
        <begin position="185"/>
        <end position="194"/>
    </location>
</feature>
<sequence>MTDRDDYPNDPFRGRTERGYDYDPLSDPLPAQPPPRGRRARPEPGSWHEPEPWSPQPMTGADPQEPPRGRRHRSDAPHPNGEPPRRSGAADALRGGRAARTGERPEEQHPADPAQDALAALAGLGGPSAQAPGADESVQGSSPWAGTPSEPFPAEEADPRPRRGRRRRGAPDTDPQGFEEQPAGRRSRRRRARRADRDEGGFLSEVPDETDVFDSGSFPGVDASADSGVFSRVKEDEEPEEPPRRRGGGRRRRRGEDSGAMPAQDPADSGAHDSGALYAGAFAATEPEPEAEPEPEEEPRPRRRGGRRARRAARQEAEQEAALAAEPADEDEPEEEPRSRRRGRTRRSRRKQAAAEPEPVEESTGAEPEPEPEDEDDEDYEPGLADIAEAYGGSRSSRRKLKEAKRRAQNKGKKTKARRGGGRRKSRMGVMAVVLLLVIAGGGFGVVRTYVFPADYEGEGSGEVDFVIEEGDSGTAVAQKLADENVVASVRSFTNALDAVPDQELSPGTYRLAEEMSGEHAVEALLDPDNRLGGRVSIPEGLRATQVIQSVAEQTAISEDELQEAYGQAEELNLPDYATEGPEGYLFPSTYRFEPDAEALSVLKTMVTQYRQVAEEVDLEERAGDTQYDPNEIMAIASIVQAESGTVDDMPKISRVVHNRLDIDMPLQMDSTCFYAIDDYGIALNNDQLAECEADDSGFDTYYSTGLIPGPFVAPGEDAIEAALEPEQGDWLYFVATDPENGVTEFTDDHDEFEVLKERFQENWGGE</sequence>
<reference evidence="9 10" key="1">
    <citation type="submission" date="2020-09" db="EMBL/GenBank/DDBJ databases">
        <title>Diversity and distribution of actinomycetes associated with coral in the coast of Hainan.</title>
        <authorList>
            <person name="Li F."/>
        </authorList>
    </citation>
    <scope>NUCLEOTIDE SEQUENCE [LARGE SCALE GENOMIC DNA]</scope>
    <source>
        <strain evidence="9 10">HNM0947</strain>
    </source>
</reference>
<feature type="site" description="Important for catalytic activity" evidence="7">
    <location>
        <position position="643"/>
    </location>
</feature>
<keyword evidence="2 7" id="KW-0812">Transmembrane</keyword>
<feature type="compositionally biased region" description="Low complexity" evidence="8">
    <location>
        <begin position="111"/>
        <end position="134"/>
    </location>
</feature>
<dbReference type="PANTHER" id="PTHR30518:SF2">
    <property type="entry name" value="ENDOLYTIC MUREIN TRANSGLYCOSYLASE"/>
    <property type="match status" value="1"/>
</dbReference>
<feature type="compositionally biased region" description="Acidic residues" evidence="8">
    <location>
        <begin position="287"/>
        <end position="297"/>
    </location>
</feature>
<organism evidence="9 10">
    <name type="scientific">Nocardiopsis coralli</name>
    <dbReference type="NCBI Taxonomy" id="2772213"/>
    <lineage>
        <taxon>Bacteria</taxon>
        <taxon>Bacillati</taxon>
        <taxon>Actinomycetota</taxon>
        <taxon>Actinomycetes</taxon>
        <taxon>Streptosporangiales</taxon>
        <taxon>Nocardiopsidaceae</taxon>
        <taxon>Nocardiopsis</taxon>
    </lineage>
</organism>
<keyword evidence="3 7" id="KW-1133">Transmembrane helix</keyword>
<protein>
    <recommendedName>
        <fullName evidence="7">Endolytic murein transglycosylase</fullName>
        <ecNumber evidence="7">4.2.2.29</ecNumber>
    </recommendedName>
    <alternativeName>
        <fullName evidence="7">Peptidoglycan lytic transglycosylase</fullName>
    </alternativeName>
    <alternativeName>
        <fullName evidence="7">Peptidoglycan polymerization terminase</fullName>
    </alternativeName>
</protein>
<keyword evidence="10" id="KW-1185">Reference proteome</keyword>
<evidence type="ECO:0000256" key="4">
    <source>
        <dbReference type="ARBA" id="ARBA00023136"/>
    </source>
</evidence>
<keyword evidence="4 7" id="KW-0472">Membrane</keyword>
<evidence type="ECO:0000256" key="3">
    <source>
        <dbReference type="ARBA" id="ARBA00022989"/>
    </source>
</evidence>
<evidence type="ECO:0000313" key="10">
    <source>
        <dbReference type="Proteomes" id="UP000806528"/>
    </source>
</evidence>
<feature type="compositionally biased region" description="Basic and acidic residues" evidence="8">
    <location>
        <begin position="1"/>
        <end position="21"/>
    </location>
</feature>
<evidence type="ECO:0000313" key="9">
    <source>
        <dbReference type="EMBL" id="MBE3002235.1"/>
    </source>
</evidence>
<comment type="catalytic activity">
    <reaction evidence="7">
        <text>a peptidoglycan chain = a peptidoglycan chain with N-acetyl-1,6-anhydromuramyl-[peptide] at the reducing end + a peptidoglycan chain with N-acetylglucosamine at the non-reducing end.</text>
        <dbReference type="EC" id="4.2.2.29"/>
    </reaction>
</comment>
<dbReference type="HAMAP" id="MF_02065">
    <property type="entry name" value="MltG"/>
    <property type="match status" value="1"/>
</dbReference>
<dbReference type="Pfam" id="PF02618">
    <property type="entry name" value="YceG"/>
    <property type="match status" value="1"/>
</dbReference>
<accession>A0ABR9PEG2</accession>
<feature type="compositionally biased region" description="Low complexity" evidence="8">
    <location>
        <begin position="86"/>
        <end position="99"/>
    </location>
</feature>
<comment type="similarity">
    <text evidence="7">Belongs to the transglycosylase MltG family.</text>
</comment>
<feature type="transmembrane region" description="Helical" evidence="7">
    <location>
        <begin position="428"/>
        <end position="447"/>
    </location>
</feature>
<dbReference type="Proteomes" id="UP000806528">
    <property type="component" value="Unassembled WGS sequence"/>
</dbReference>
<feature type="compositionally biased region" description="Basic and acidic residues" evidence="8">
    <location>
        <begin position="40"/>
        <end position="51"/>
    </location>
</feature>
<feature type="compositionally biased region" description="Basic residues" evidence="8">
    <location>
        <begin position="339"/>
        <end position="352"/>
    </location>
</feature>
<dbReference type="Gene3D" id="3.30.1490.480">
    <property type="entry name" value="Endolytic murein transglycosylase"/>
    <property type="match status" value="1"/>
</dbReference>
<dbReference type="EC" id="4.2.2.29" evidence="7"/>
<comment type="function">
    <text evidence="7">Functions as a peptidoglycan terminase that cleaves nascent peptidoglycan strands endolytically to terminate their elongation.</text>
</comment>
<evidence type="ECO:0000256" key="8">
    <source>
        <dbReference type="SAM" id="MobiDB-lite"/>
    </source>
</evidence>
<evidence type="ECO:0000256" key="1">
    <source>
        <dbReference type="ARBA" id="ARBA00022475"/>
    </source>
</evidence>
<gene>
    <name evidence="7 9" type="primary">mltG</name>
    <name evidence="9" type="ORF">IDM40_26565</name>
</gene>
<name>A0ABR9PEG2_9ACTN</name>
<evidence type="ECO:0000256" key="6">
    <source>
        <dbReference type="ARBA" id="ARBA00023316"/>
    </source>
</evidence>
<feature type="compositionally biased region" description="Basic residues" evidence="8">
    <location>
        <begin position="301"/>
        <end position="312"/>
    </location>
</feature>
<feature type="compositionally biased region" description="Basic and acidic residues" evidence="8">
    <location>
        <begin position="100"/>
        <end position="110"/>
    </location>
</feature>
<dbReference type="PANTHER" id="PTHR30518">
    <property type="entry name" value="ENDOLYTIC MUREIN TRANSGLYCOSYLASE"/>
    <property type="match status" value="1"/>
</dbReference>
<proteinExistence type="inferred from homology"/>
<dbReference type="NCBIfam" id="TIGR00247">
    <property type="entry name" value="endolytic transglycosylase MltG"/>
    <property type="match status" value="1"/>
</dbReference>
<keyword evidence="5 7" id="KW-0456">Lyase</keyword>
<dbReference type="RefSeq" id="WP_193124820.1">
    <property type="nucleotide sequence ID" value="NZ_JADBGI010000037.1"/>
</dbReference>
<comment type="subcellular location">
    <subcellularLocation>
        <location evidence="7">Cell membrane</location>
        <topology evidence="7">Single-pass membrane protein</topology>
    </subcellularLocation>
</comment>
<keyword evidence="6 7" id="KW-0961">Cell wall biogenesis/degradation</keyword>
<keyword evidence="1 7" id="KW-1003">Cell membrane</keyword>
<evidence type="ECO:0000256" key="2">
    <source>
        <dbReference type="ARBA" id="ARBA00022692"/>
    </source>
</evidence>
<feature type="compositionally biased region" description="Acidic residues" evidence="8">
    <location>
        <begin position="368"/>
        <end position="381"/>
    </location>
</feature>
<dbReference type="EMBL" id="JADBGI010000037">
    <property type="protein sequence ID" value="MBE3002235.1"/>
    <property type="molecule type" value="Genomic_DNA"/>
</dbReference>
<feature type="region of interest" description="Disordered" evidence="8">
    <location>
        <begin position="1"/>
        <end position="425"/>
    </location>
</feature>
<feature type="compositionally biased region" description="Basic residues" evidence="8">
    <location>
        <begin position="396"/>
        <end position="425"/>
    </location>
</feature>
<evidence type="ECO:0000256" key="7">
    <source>
        <dbReference type="HAMAP-Rule" id="MF_02065"/>
    </source>
</evidence>